<dbReference type="Pfam" id="PF22483">
    <property type="entry name" value="Mu-transpos_C_2"/>
    <property type="match status" value="1"/>
</dbReference>
<dbReference type="InterPro" id="IPR036397">
    <property type="entry name" value="RNaseH_sf"/>
</dbReference>
<dbReference type="EMBL" id="UOFI01000133">
    <property type="protein sequence ID" value="VAW68597.1"/>
    <property type="molecule type" value="Genomic_DNA"/>
</dbReference>
<dbReference type="PANTHER" id="PTHR35004">
    <property type="entry name" value="TRANSPOSASE RV3428C-RELATED"/>
    <property type="match status" value="1"/>
</dbReference>
<feature type="domain" description="Integrase catalytic" evidence="4">
    <location>
        <begin position="135"/>
        <end position="319"/>
    </location>
</feature>
<name>A0A3B0XZ67_9ZZZZ</name>
<feature type="domain" description="HTH IS408-type" evidence="3">
    <location>
        <begin position="11"/>
        <end position="92"/>
    </location>
</feature>
<dbReference type="PROSITE" id="PS50532">
    <property type="entry name" value="HTH_IS408"/>
    <property type="match status" value="1"/>
</dbReference>
<dbReference type="GO" id="GO:0003676">
    <property type="term" value="F:nucleic acid binding"/>
    <property type="evidence" value="ECO:0007669"/>
    <property type="project" value="InterPro"/>
</dbReference>
<dbReference type="GO" id="GO:0015074">
    <property type="term" value="P:DNA integration"/>
    <property type="evidence" value="ECO:0007669"/>
    <property type="project" value="InterPro"/>
</dbReference>
<dbReference type="InterPro" id="IPR012337">
    <property type="entry name" value="RNaseH-like_sf"/>
</dbReference>
<proteinExistence type="inferred from homology"/>
<dbReference type="PROSITE" id="PS50994">
    <property type="entry name" value="INTEGRASE"/>
    <property type="match status" value="1"/>
</dbReference>
<evidence type="ECO:0000259" key="3">
    <source>
        <dbReference type="PROSITE" id="PS50532"/>
    </source>
</evidence>
<organism evidence="5">
    <name type="scientific">hydrothermal vent metagenome</name>
    <dbReference type="NCBI Taxonomy" id="652676"/>
    <lineage>
        <taxon>unclassified sequences</taxon>
        <taxon>metagenomes</taxon>
        <taxon>ecological metagenomes</taxon>
    </lineage>
</organism>
<feature type="region of interest" description="Disordered" evidence="2">
    <location>
        <begin position="384"/>
        <end position="404"/>
    </location>
</feature>
<dbReference type="SUPFAM" id="SSF53098">
    <property type="entry name" value="Ribonuclease H-like"/>
    <property type="match status" value="1"/>
</dbReference>
<evidence type="ECO:0000259" key="4">
    <source>
        <dbReference type="PROSITE" id="PS50994"/>
    </source>
</evidence>
<dbReference type="NCBIfam" id="NF033546">
    <property type="entry name" value="transpos_IS21"/>
    <property type="match status" value="1"/>
</dbReference>
<dbReference type="Gene3D" id="3.30.420.10">
    <property type="entry name" value="Ribonuclease H-like superfamily/Ribonuclease H"/>
    <property type="match status" value="1"/>
</dbReference>
<dbReference type="InterPro" id="IPR001584">
    <property type="entry name" value="Integrase_cat-core"/>
</dbReference>
<dbReference type="InterPro" id="IPR017895">
    <property type="entry name" value="HTH_IS408/IS1162_type"/>
</dbReference>
<evidence type="ECO:0000313" key="5">
    <source>
        <dbReference type="EMBL" id="VAW68597.1"/>
    </source>
</evidence>
<dbReference type="Pfam" id="PF00665">
    <property type="entry name" value="rve"/>
    <property type="match status" value="1"/>
</dbReference>
<gene>
    <name evidence="5" type="ORF">MNBD_GAMMA09-31</name>
</gene>
<evidence type="ECO:0000256" key="1">
    <source>
        <dbReference type="ARBA" id="ARBA00009277"/>
    </source>
</evidence>
<dbReference type="PANTHER" id="PTHR35004:SF8">
    <property type="entry name" value="TRANSPOSASE RV3428C-RELATED"/>
    <property type="match status" value="1"/>
</dbReference>
<reference evidence="5" key="1">
    <citation type="submission" date="2018-06" db="EMBL/GenBank/DDBJ databases">
        <authorList>
            <person name="Zhirakovskaya E."/>
        </authorList>
    </citation>
    <scope>NUCLEOTIDE SEQUENCE</scope>
</reference>
<comment type="similarity">
    <text evidence="1">Belongs to the transposase IS21/IS408/IS1162 family.</text>
</comment>
<sequence length="517" mass="58949">MTTKRVTMNKLKEMLRMRYEAQLSLRQIALCLSLSIGVISKYLKRADGAGIGWPLPEGLSDEALERLLQPAKKSVVSLTMAEPDFQEIAQELPQKGMTRLLLWQEYAQAHPDNHYSYSHFTVLFKHWRKNQQLSMRQTHRVGEKLFVDYCGPTLTVVNPDTGEARSAQVFVAVLGASSYTYAEATWSQSLPDWIGSHVRAFTFYGGLPEIVVPDNLKSAVSKACRYDPELNPTYQQMAEHYGVAVIPARPYKPKDKAKAEVGVQIVERWIMMRLRKLTFYTLASINIAIRTLLDELNGRPFKKKPGSRLSQFEALDKPALKALPSEPYRYRHIKKARVHLDYHIEYNRHYYSVPYQLVKEEVMVHAGETSVAIFHQGKQVALHPRSHHQGGHTTDTSHMAKAHQKQAQWTPQRFLSWAAEIGEYTEAVIQYQLGSRRHPEHGYRACLGLLNLTKKYGKKRLDAACRRAQHIGSMNYKSIESILRKSLDKVPLDDNEASSQSALPLSHGNVRGPGYYH</sequence>
<protein>
    <submittedName>
        <fullName evidence="5">Mobile element protein</fullName>
    </submittedName>
</protein>
<accession>A0A3B0XZ67</accession>
<evidence type="ECO:0000256" key="2">
    <source>
        <dbReference type="SAM" id="MobiDB-lite"/>
    </source>
</evidence>
<dbReference type="AlphaFoldDB" id="A0A3B0XZ67"/>
<dbReference type="InterPro" id="IPR054353">
    <property type="entry name" value="IstA-like_C"/>
</dbReference>